<reference evidence="4 5" key="1">
    <citation type="submission" date="2017-10" db="EMBL/GenBank/DDBJ databases">
        <title>Comparative genomics in systemic dimorphic fungi from Ajellomycetaceae.</title>
        <authorList>
            <person name="Munoz J.F."/>
            <person name="Mcewen J.G."/>
            <person name="Clay O.K."/>
            <person name="Cuomo C.A."/>
        </authorList>
    </citation>
    <scope>NUCLEOTIDE SEQUENCE [LARGE SCALE GENOMIC DNA]</scope>
    <source>
        <strain evidence="4 5">UAMH4076</strain>
    </source>
</reference>
<accession>A0A2B7ZEC2</accession>
<keyword evidence="2" id="KW-0472">Membrane</keyword>
<evidence type="ECO:0000313" key="5">
    <source>
        <dbReference type="Proteomes" id="UP000226031"/>
    </source>
</evidence>
<keyword evidence="5" id="KW-1185">Reference proteome</keyword>
<feature type="chain" id="PRO_5011998994" evidence="3">
    <location>
        <begin position="24"/>
        <end position="339"/>
    </location>
</feature>
<organism evidence="4 5">
    <name type="scientific">[Emmonsia] crescens</name>
    <dbReference type="NCBI Taxonomy" id="73230"/>
    <lineage>
        <taxon>Eukaryota</taxon>
        <taxon>Fungi</taxon>
        <taxon>Dikarya</taxon>
        <taxon>Ascomycota</taxon>
        <taxon>Pezizomycotina</taxon>
        <taxon>Eurotiomycetes</taxon>
        <taxon>Eurotiomycetidae</taxon>
        <taxon>Onygenales</taxon>
        <taxon>Ajellomycetaceae</taxon>
        <taxon>Emergomyces</taxon>
    </lineage>
</organism>
<evidence type="ECO:0000256" key="3">
    <source>
        <dbReference type="SAM" id="SignalP"/>
    </source>
</evidence>
<name>A0A2B7ZEC2_9EURO</name>
<dbReference type="EMBL" id="PDND01000124">
    <property type="protein sequence ID" value="PGH31533.1"/>
    <property type="molecule type" value="Genomic_DNA"/>
</dbReference>
<evidence type="ECO:0000256" key="1">
    <source>
        <dbReference type="SAM" id="MobiDB-lite"/>
    </source>
</evidence>
<feature type="signal peptide" evidence="3">
    <location>
        <begin position="1"/>
        <end position="23"/>
    </location>
</feature>
<sequence length="339" mass="36608">MQSVSHLLLFPFLLLFSVSFSSANELLSCVEVDCPIKEGSAITDCRIVNQTFGGIGLASIPAPSEIFGNQDGDVNLTWSVGIDHYDGIDPDDRNQRYIERLYYLGTPPSVNLTADDLEYGGCALYMTLEDNNNIFYDSSLPRDLSTSYCGNYLDDTCMSALNSKFSELAGEHHPGSPETDICSAIASDLQANLPSSCPGLTSARSIVRGVSLTGSQAPSPPTEAQNSTSNCHPTLPKSNDLTRVFAYNISASVYVSETAPAILGETPVWSVFWSKGQSEGNDDARIENPSVQMVCLRPLEKNAATEMNKAENAASTLVLSSVWGVVVSVSVMMFLFEMF</sequence>
<protein>
    <submittedName>
        <fullName evidence="4">Uncharacterized protein</fullName>
    </submittedName>
</protein>
<dbReference type="VEuPathDB" id="FungiDB:EMCG_05045"/>
<dbReference type="STRING" id="73230.A0A2B7ZEC2"/>
<feature type="region of interest" description="Disordered" evidence="1">
    <location>
        <begin position="212"/>
        <end position="235"/>
    </location>
</feature>
<keyword evidence="2" id="KW-1133">Transmembrane helix</keyword>
<dbReference type="AlphaFoldDB" id="A0A2B7ZEC2"/>
<evidence type="ECO:0000256" key="2">
    <source>
        <dbReference type="SAM" id="Phobius"/>
    </source>
</evidence>
<feature type="transmembrane region" description="Helical" evidence="2">
    <location>
        <begin position="317"/>
        <end position="336"/>
    </location>
</feature>
<dbReference type="Proteomes" id="UP000226031">
    <property type="component" value="Unassembled WGS sequence"/>
</dbReference>
<gene>
    <name evidence="4" type="ORF">GX50_05680</name>
</gene>
<comment type="caution">
    <text evidence="4">The sequence shown here is derived from an EMBL/GenBank/DDBJ whole genome shotgun (WGS) entry which is preliminary data.</text>
</comment>
<proteinExistence type="predicted"/>
<evidence type="ECO:0000313" key="4">
    <source>
        <dbReference type="EMBL" id="PGH31533.1"/>
    </source>
</evidence>
<keyword evidence="3" id="KW-0732">Signal</keyword>
<keyword evidence="2" id="KW-0812">Transmembrane</keyword>